<gene>
    <name evidence="2" type="ORF">EX242_03235</name>
</gene>
<evidence type="ECO:0000313" key="3">
    <source>
        <dbReference type="Proteomes" id="UP000824410"/>
    </source>
</evidence>
<reference evidence="2" key="1">
    <citation type="submission" date="2019-02" db="EMBL/GenBank/DDBJ databases">
        <title>Genomic characterization of isolates from hospital effluents in KZN, South Africa.</title>
        <authorList>
            <person name="Ntshobeni N."/>
            <person name="Allam M."/>
            <person name="Ismail A."/>
            <person name="Amoako D."/>
            <person name="Essack S."/>
            <person name="Chenia H."/>
        </authorList>
    </citation>
    <scope>NUCLEOTIDE SEQUENCE</scope>
    <source>
        <strain evidence="2">AFE97_S1</strain>
    </source>
</reference>
<feature type="domain" description="Cupin type-2" evidence="1">
    <location>
        <begin position="48"/>
        <end position="113"/>
    </location>
</feature>
<evidence type="ECO:0000259" key="1">
    <source>
        <dbReference type="Pfam" id="PF07883"/>
    </source>
</evidence>
<dbReference type="Proteomes" id="UP000824410">
    <property type="component" value="Unassembled WGS sequence"/>
</dbReference>
<dbReference type="AlphaFoldDB" id="A0AAP2NUJ7"/>
<evidence type="ECO:0000313" key="2">
    <source>
        <dbReference type="EMBL" id="MBX6979279.1"/>
    </source>
</evidence>
<sequence>MELITMHSSEKAFHISSGNGESVWMNGDLYSVLIGPCAAQGQLSILEATIPPGGGPPRHNHLNEDEIFYVTHGQLDISAGDDTFVAQAGSLIFVPRGMMHGFRNNTKDFAKQLLIFTPGGFERFFLEVGLTASAGRPIPEVSSTNQEVARLIGAKYGSYQEEKI</sequence>
<name>A0AAP2NUJ7_PRORE</name>
<proteinExistence type="predicted"/>
<protein>
    <submittedName>
        <fullName evidence="2">Cupin domain-containing protein</fullName>
    </submittedName>
</protein>
<accession>A0AAP2NUJ7</accession>
<dbReference type="EMBL" id="SHDO01000004">
    <property type="protein sequence ID" value="MBX6979279.1"/>
    <property type="molecule type" value="Genomic_DNA"/>
</dbReference>
<dbReference type="SUPFAM" id="SSF51182">
    <property type="entry name" value="RmlC-like cupins"/>
    <property type="match status" value="1"/>
</dbReference>
<dbReference type="PANTHER" id="PTHR36440">
    <property type="entry name" value="PUTATIVE (AFU_ORTHOLOGUE AFUA_8G07350)-RELATED"/>
    <property type="match status" value="1"/>
</dbReference>
<dbReference type="PANTHER" id="PTHR36440:SF1">
    <property type="entry name" value="PUTATIVE (AFU_ORTHOLOGUE AFUA_8G07350)-RELATED"/>
    <property type="match status" value="1"/>
</dbReference>
<dbReference type="InterPro" id="IPR013096">
    <property type="entry name" value="Cupin_2"/>
</dbReference>
<organism evidence="2 3">
    <name type="scientific">Providencia rettgeri</name>
    <dbReference type="NCBI Taxonomy" id="587"/>
    <lineage>
        <taxon>Bacteria</taxon>
        <taxon>Pseudomonadati</taxon>
        <taxon>Pseudomonadota</taxon>
        <taxon>Gammaproteobacteria</taxon>
        <taxon>Enterobacterales</taxon>
        <taxon>Morganellaceae</taxon>
        <taxon>Providencia</taxon>
    </lineage>
</organism>
<dbReference type="Gene3D" id="2.60.120.10">
    <property type="entry name" value="Jelly Rolls"/>
    <property type="match status" value="1"/>
</dbReference>
<dbReference type="InterPro" id="IPR014710">
    <property type="entry name" value="RmlC-like_jellyroll"/>
</dbReference>
<comment type="caution">
    <text evidence="2">The sequence shown here is derived from an EMBL/GenBank/DDBJ whole genome shotgun (WGS) entry which is preliminary data.</text>
</comment>
<dbReference type="RefSeq" id="WP_131680279.1">
    <property type="nucleotide sequence ID" value="NZ_SHDJ01000035.1"/>
</dbReference>
<dbReference type="Pfam" id="PF07883">
    <property type="entry name" value="Cupin_2"/>
    <property type="match status" value="1"/>
</dbReference>
<dbReference type="InterPro" id="IPR011051">
    <property type="entry name" value="RmlC_Cupin_sf"/>
</dbReference>
<dbReference type="InterPro" id="IPR053146">
    <property type="entry name" value="QDO-like"/>
</dbReference>